<name>A0A0P7UZN3_SCLFO</name>
<evidence type="ECO:0000313" key="3">
    <source>
        <dbReference type="Proteomes" id="UP000034805"/>
    </source>
</evidence>
<reference evidence="2 3" key="1">
    <citation type="submission" date="2015-08" db="EMBL/GenBank/DDBJ databases">
        <title>The genome of the Asian arowana (Scleropages formosus).</title>
        <authorList>
            <person name="Tan M.H."/>
            <person name="Gan H.M."/>
            <person name="Croft L.J."/>
            <person name="Austin C.M."/>
        </authorList>
    </citation>
    <scope>NUCLEOTIDE SEQUENCE [LARGE SCALE GENOMIC DNA]</scope>
    <source>
        <strain evidence="2">Aro1</strain>
    </source>
</reference>
<gene>
    <name evidence="2" type="ORF">Z043_105053</name>
</gene>
<proteinExistence type="predicted"/>
<sequence>MRGARAARARCGIILVNPRTPTPPLAPRCSIRKECGSQLAHSWIGVGEGPQRCPSMTITPPDISIASDVEGGVEGSGRAPGSRPLTGVLGTPPRATGSELPLRSPRSLAQEAGVTVRKWFCAARASRLVAARRFPFEDGERRV</sequence>
<evidence type="ECO:0000313" key="2">
    <source>
        <dbReference type="EMBL" id="KPP75684.1"/>
    </source>
</evidence>
<organism evidence="2 3">
    <name type="scientific">Scleropages formosus</name>
    <name type="common">Asian bonytongue</name>
    <name type="synonym">Osteoglossum formosum</name>
    <dbReference type="NCBI Taxonomy" id="113540"/>
    <lineage>
        <taxon>Eukaryota</taxon>
        <taxon>Metazoa</taxon>
        <taxon>Chordata</taxon>
        <taxon>Craniata</taxon>
        <taxon>Vertebrata</taxon>
        <taxon>Euteleostomi</taxon>
        <taxon>Actinopterygii</taxon>
        <taxon>Neopterygii</taxon>
        <taxon>Teleostei</taxon>
        <taxon>Osteoglossocephala</taxon>
        <taxon>Osteoglossomorpha</taxon>
        <taxon>Osteoglossiformes</taxon>
        <taxon>Osteoglossidae</taxon>
        <taxon>Scleropages</taxon>
    </lineage>
</organism>
<comment type="caution">
    <text evidence="2">The sequence shown here is derived from an EMBL/GenBank/DDBJ whole genome shotgun (WGS) entry which is preliminary data.</text>
</comment>
<evidence type="ECO:0000256" key="1">
    <source>
        <dbReference type="SAM" id="MobiDB-lite"/>
    </source>
</evidence>
<feature type="region of interest" description="Disordered" evidence="1">
    <location>
        <begin position="70"/>
        <end position="101"/>
    </location>
</feature>
<accession>A0A0P7UZN3</accession>
<dbReference type="AlphaFoldDB" id="A0A0P7UZN3"/>
<protein>
    <submittedName>
        <fullName evidence="2">Uncharacterized protein</fullName>
    </submittedName>
</protein>
<dbReference type="Proteomes" id="UP000034805">
    <property type="component" value="Unassembled WGS sequence"/>
</dbReference>
<dbReference type="EMBL" id="JARO02001366">
    <property type="protein sequence ID" value="KPP75684.1"/>
    <property type="molecule type" value="Genomic_DNA"/>
</dbReference>